<accession>A0A562NM95</accession>
<name>A0A562NM95_9RHOB</name>
<dbReference type="InterPro" id="IPR046574">
    <property type="entry name" value="DUF6634"/>
</dbReference>
<dbReference type="AlphaFoldDB" id="A0A562NM95"/>
<dbReference type="OrthoDB" id="7870532at2"/>
<dbReference type="Proteomes" id="UP000316225">
    <property type="component" value="Unassembled WGS sequence"/>
</dbReference>
<reference evidence="1 2" key="1">
    <citation type="journal article" date="2015" name="Stand. Genomic Sci.">
        <title>Genomic Encyclopedia of Bacterial and Archaeal Type Strains, Phase III: the genomes of soil and plant-associated and newly described type strains.</title>
        <authorList>
            <person name="Whitman W.B."/>
            <person name="Woyke T."/>
            <person name="Klenk H.P."/>
            <person name="Zhou Y."/>
            <person name="Lilburn T.G."/>
            <person name="Beck B.J."/>
            <person name="De Vos P."/>
            <person name="Vandamme P."/>
            <person name="Eisen J.A."/>
            <person name="Garrity G."/>
            <person name="Hugenholtz P."/>
            <person name="Kyrpides N.C."/>
        </authorList>
    </citation>
    <scope>NUCLEOTIDE SEQUENCE [LARGE SCALE GENOMIC DNA]</scope>
    <source>
        <strain evidence="1 2">CGMCC 1.5364</strain>
    </source>
</reference>
<proteinExistence type="predicted"/>
<keyword evidence="2" id="KW-1185">Reference proteome</keyword>
<dbReference type="EMBL" id="VLKU01000007">
    <property type="protein sequence ID" value="TWI33190.1"/>
    <property type="molecule type" value="Genomic_DNA"/>
</dbReference>
<evidence type="ECO:0000313" key="1">
    <source>
        <dbReference type="EMBL" id="TWI33190.1"/>
    </source>
</evidence>
<sequence>MTSSRLIAIDRAAKWARTVSRWYRLGRPFQVVERDLIEASNRSGLIIHSAAFDFGPFIPINDPKKLDRLLADYIRLIGKIGLDQRSQTGRIDI</sequence>
<gene>
    <name evidence="1" type="ORF">IQ24_02331</name>
</gene>
<protein>
    <submittedName>
        <fullName evidence="1">Uncharacterized protein</fullName>
    </submittedName>
</protein>
<organism evidence="1 2">
    <name type="scientific">Paracoccus sulfuroxidans</name>
    <dbReference type="NCBI Taxonomy" id="384678"/>
    <lineage>
        <taxon>Bacteria</taxon>
        <taxon>Pseudomonadati</taxon>
        <taxon>Pseudomonadota</taxon>
        <taxon>Alphaproteobacteria</taxon>
        <taxon>Rhodobacterales</taxon>
        <taxon>Paracoccaceae</taxon>
        <taxon>Paracoccus</taxon>
    </lineage>
</organism>
<evidence type="ECO:0000313" key="2">
    <source>
        <dbReference type="Proteomes" id="UP000316225"/>
    </source>
</evidence>
<dbReference type="Pfam" id="PF20339">
    <property type="entry name" value="DUF6634"/>
    <property type="match status" value="1"/>
</dbReference>
<comment type="caution">
    <text evidence="1">The sequence shown here is derived from an EMBL/GenBank/DDBJ whole genome shotgun (WGS) entry which is preliminary data.</text>
</comment>